<keyword evidence="3" id="KW-0786">Thiamine pyrophosphate</keyword>
<gene>
    <name evidence="5" type="ORF">STRINF_01207</name>
</gene>
<dbReference type="PANTHER" id="PTHR11516:SF60">
    <property type="entry name" value="PYRUVATE DEHYDROGENASE E1 COMPONENT SUBUNIT ALPHA"/>
    <property type="match status" value="1"/>
</dbReference>
<comment type="caution">
    <text evidence="5">The sequence shown here is derived from an EMBL/GenBank/DDBJ whole genome shotgun (WGS) entry which is preliminary data.</text>
</comment>
<comment type="cofactor">
    <cofactor evidence="1">
        <name>thiamine diphosphate</name>
        <dbReference type="ChEBI" id="CHEBI:58937"/>
    </cofactor>
</comment>
<dbReference type="SUPFAM" id="SSF52518">
    <property type="entry name" value="Thiamin diphosphate-binding fold (THDP-binding)"/>
    <property type="match status" value="1"/>
</dbReference>
<evidence type="ECO:0000313" key="5">
    <source>
        <dbReference type="EMBL" id="EDT47410.1"/>
    </source>
</evidence>
<reference evidence="5" key="2">
    <citation type="submission" date="2013-09" db="EMBL/GenBank/DDBJ databases">
        <title>Draft genome sequence of Streptococcus infantarius subsp. infantarius ATCC BAA-102.</title>
        <authorList>
            <person name="Sudarsanam P."/>
            <person name="Ley R."/>
            <person name="Guruge J."/>
            <person name="Turnbaugh P.J."/>
            <person name="Mahowald M."/>
            <person name="Liep D."/>
            <person name="Gordon J."/>
        </authorList>
    </citation>
    <scope>NUCLEOTIDE SEQUENCE</scope>
    <source>
        <strain evidence="5">ATCC BAA-102</strain>
    </source>
</reference>
<evidence type="ECO:0000256" key="3">
    <source>
        <dbReference type="ARBA" id="ARBA00023052"/>
    </source>
</evidence>
<keyword evidence="2" id="KW-0560">Oxidoreductase</keyword>
<dbReference type="CDD" id="cd02000">
    <property type="entry name" value="TPP_E1_PDC_ADC_BCADC"/>
    <property type="match status" value="1"/>
</dbReference>
<dbReference type="InterPro" id="IPR001017">
    <property type="entry name" value="DH_E1"/>
</dbReference>
<dbReference type="EMBL" id="ABJK02000020">
    <property type="protein sequence ID" value="EDT47410.1"/>
    <property type="molecule type" value="Genomic_DNA"/>
</dbReference>
<evidence type="ECO:0000256" key="2">
    <source>
        <dbReference type="ARBA" id="ARBA00023002"/>
    </source>
</evidence>
<proteinExistence type="predicted"/>
<accession>A0ABP2DL18</accession>
<evidence type="ECO:0000259" key="4">
    <source>
        <dbReference type="Pfam" id="PF00676"/>
    </source>
</evidence>
<dbReference type="Pfam" id="PF00676">
    <property type="entry name" value="E1_dh"/>
    <property type="match status" value="1"/>
</dbReference>
<feature type="domain" description="Dehydrogenase E1 component" evidence="4">
    <location>
        <begin position="35"/>
        <end position="331"/>
    </location>
</feature>
<sequence>MICWILSYDERTTKKIIGGQKMTLSLELYMEMYLKMQRIREFDMRINKLVRRGFVQGMTHFSIGEEAASVGAMAHLTYDDIIFSNHRGHGQCIAKDMDLNKMMAELAGKSTGVSKGRGGSMHLADFEKGNYGTNGIVGGGYALAVGAAITQDYQKTGNIVVAFSGDGATNEGSFHESVNLAATWKLPVIFYIINNRYGISMNIKRATNTPHLYTRAEAYGIPGFYCEDGNDVLAVYETMGKAVEHVRSGNGPAIVEVESYRWFGHSTADAGKYRSKEEVDEWKKKDPLVKFRTYLTEHELASIAELDAIDAQVVKEIDEAYEFAKNSPAPDLSVAFEDVWVD</sequence>
<protein>
    <submittedName>
        <fullName evidence="5">Dehydrogenase E1 component</fullName>
    </submittedName>
</protein>
<organism evidence="5 6">
    <name type="scientific">Streptococcus infantarius subsp. infantarius ATCC BAA-102</name>
    <dbReference type="NCBI Taxonomy" id="471872"/>
    <lineage>
        <taxon>Bacteria</taxon>
        <taxon>Bacillati</taxon>
        <taxon>Bacillota</taxon>
        <taxon>Bacilli</taxon>
        <taxon>Lactobacillales</taxon>
        <taxon>Streptococcaceae</taxon>
        <taxon>Streptococcus</taxon>
    </lineage>
</organism>
<name>A0ABP2DL18_9STRE</name>
<keyword evidence="6" id="KW-1185">Reference proteome</keyword>
<dbReference type="InterPro" id="IPR029061">
    <property type="entry name" value="THDP-binding"/>
</dbReference>
<dbReference type="InterPro" id="IPR050642">
    <property type="entry name" value="PDH_E1_Alpha_Subunit"/>
</dbReference>
<dbReference type="Proteomes" id="UP000005602">
    <property type="component" value="Unassembled WGS sequence"/>
</dbReference>
<dbReference type="PANTHER" id="PTHR11516">
    <property type="entry name" value="PYRUVATE DEHYDROGENASE E1 COMPONENT, ALPHA SUBUNIT BACTERIAL AND ORGANELLAR"/>
    <property type="match status" value="1"/>
</dbReference>
<evidence type="ECO:0000256" key="1">
    <source>
        <dbReference type="ARBA" id="ARBA00001964"/>
    </source>
</evidence>
<dbReference type="Gene3D" id="3.40.50.970">
    <property type="match status" value="1"/>
</dbReference>
<reference evidence="5" key="1">
    <citation type="submission" date="2008-03" db="EMBL/GenBank/DDBJ databases">
        <authorList>
            <person name="Fulton L."/>
            <person name="Clifton S."/>
            <person name="Fulton B."/>
            <person name="Xu J."/>
            <person name="Minx P."/>
            <person name="Pepin K.H."/>
            <person name="Johnson M."/>
            <person name="Thiruvilangam P."/>
            <person name="Bhonagiri V."/>
            <person name="Nash W.E."/>
            <person name="Mardis E.R."/>
            <person name="Wilson R.K."/>
        </authorList>
    </citation>
    <scope>NUCLEOTIDE SEQUENCE [LARGE SCALE GENOMIC DNA]</scope>
    <source>
        <strain evidence="5">ATCC BAA-102</strain>
    </source>
</reference>
<evidence type="ECO:0000313" key="6">
    <source>
        <dbReference type="Proteomes" id="UP000005602"/>
    </source>
</evidence>